<dbReference type="InterPro" id="IPR011701">
    <property type="entry name" value="MFS"/>
</dbReference>
<dbReference type="STRING" id="1462526.BN990_04368"/>
<dbReference type="PRINTS" id="PR01035">
    <property type="entry name" value="TCRTETA"/>
</dbReference>
<dbReference type="PANTHER" id="PTHR43124">
    <property type="entry name" value="PURINE EFFLUX PUMP PBUE"/>
    <property type="match status" value="1"/>
</dbReference>
<evidence type="ECO:0000256" key="6">
    <source>
        <dbReference type="ARBA" id="ARBA00022989"/>
    </source>
</evidence>
<dbReference type="GO" id="GO:0022857">
    <property type="term" value="F:transmembrane transporter activity"/>
    <property type="evidence" value="ECO:0007669"/>
    <property type="project" value="InterPro"/>
</dbReference>
<dbReference type="eggNOG" id="COG2814">
    <property type="taxonomic scope" value="Bacteria"/>
</dbReference>
<evidence type="ECO:0000256" key="4">
    <source>
        <dbReference type="ARBA" id="ARBA00022475"/>
    </source>
</evidence>
<dbReference type="AlphaFoldDB" id="A0A024QHN7"/>
<evidence type="ECO:0000256" key="7">
    <source>
        <dbReference type="ARBA" id="ARBA00023136"/>
    </source>
</evidence>
<protein>
    <submittedName>
        <fullName evidence="10">Bacillibactin exporter</fullName>
    </submittedName>
</protein>
<organism evidence="10 11">
    <name type="scientific">Virgibacillus massiliensis</name>
    <dbReference type="NCBI Taxonomy" id="1462526"/>
    <lineage>
        <taxon>Bacteria</taxon>
        <taxon>Bacillati</taxon>
        <taxon>Bacillota</taxon>
        <taxon>Bacilli</taxon>
        <taxon>Bacillales</taxon>
        <taxon>Bacillaceae</taxon>
        <taxon>Virgibacillus</taxon>
    </lineage>
</organism>
<feature type="transmembrane region" description="Helical" evidence="8">
    <location>
        <begin position="82"/>
        <end position="103"/>
    </location>
</feature>
<evidence type="ECO:0000313" key="11">
    <source>
        <dbReference type="Proteomes" id="UP000028875"/>
    </source>
</evidence>
<dbReference type="InterPro" id="IPR020846">
    <property type="entry name" value="MFS_dom"/>
</dbReference>
<feature type="transmembrane region" description="Helical" evidence="8">
    <location>
        <begin position="294"/>
        <end position="312"/>
    </location>
</feature>
<feature type="transmembrane region" description="Helical" evidence="8">
    <location>
        <begin position="182"/>
        <end position="200"/>
    </location>
</feature>
<comment type="caution">
    <text evidence="10">The sequence shown here is derived from an EMBL/GenBank/DDBJ whole genome shotgun (WGS) entry which is preliminary data.</text>
</comment>
<dbReference type="InterPro" id="IPR005829">
    <property type="entry name" value="Sugar_transporter_CS"/>
</dbReference>
<keyword evidence="6 8" id="KW-1133">Transmembrane helix</keyword>
<dbReference type="CDD" id="cd17474">
    <property type="entry name" value="MFS_YfmO_like"/>
    <property type="match status" value="1"/>
</dbReference>
<evidence type="ECO:0000259" key="9">
    <source>
        <dbReference type="PROSITE" id="PS50850"/>
    </source>
</evidence>
<dbReference type="InterPro" id="IPR050189">
    <property type="entry name" value="MFS_Efflux_Transporters"/>
</dbReference>
<dbReference type="InterPro" id="IPR036259">
    <property type="entry name" value="MFS_trans_sf"/>
</dbReference>
<feature type="transmembrane region" description="Helical" evidence="8">
    <location>
        <begin position="264"/>
        <end position="282"/>
    </location>
</feature>
<feature type="domain" description="Major facilitator superfamily (MFS) profile" evidence="9">
    <location>
        <begin position="17"/>
        <end position="407"/>
    </location>
</feature>
<feature type="transmembrane region" description="Helical" evidence="8">
    <location>
        <begin position="54"/>
        <end position="75"/>
    </location>
</feature>
<dbReference type="Pfam" id="PF07690">
    <property type="entry name" value="MFS_1"/>
    <property type="match status" value="1"/>
</dbReference>
<accession>A0A024QHN7</accession>
<feature type="transmembrane region" description="Helical" evidence="8">
    <location>
        <begin position="16"/>
        <end position="42"/>
    </location>
</feature>
<reference evidence="10 11" key="1">
    <citation type="submission" date="2014-03" db="EMBL/GenBank/DDBJ databases">
        <authorList>
            <person name="Urmite Genomes U."/>
        </authorList>
    </citation>
    <scope>NUCLEOTIDE SEQUENCE [LARGE SCALE GENOMIC DNA]</scope>
    <source>
        <strain evidence="10 11">Vm-5</strain>
    </source>
</reference>
<evidence type="ECO:0000256" key="3">
    <source>
        <dbReference type="ARBA" id="ARBA00022448"/>
    </source>
</evidence>
<gene>
    <name evidence="10" type="primary">ymfD_2</name>
    <name evidence="10" type="ORF">BN990_04368</name>
</gene>
<dbReference type="EMBL" id="CCDP010000004">
    <property type="protein sequence ID" value="CDQ41989.1"/>
    <property type="molecule type" value="Genomic_DNA"/>
</dbReference>
<feature type="transmembrane region" description="Helical" evidence="8">
    <location>
        <begin position="354"/>
        <end position="373"/>
    </location>
</feature>
<name>A0A024QHN7_9BACI</name>
<feature type="transmembrane region" description="Helical" evidence="8">
    <location>
        <begin position="226"/>
        <end position="252"/>
    </location>
</feature>
<evidence type="ECO:0000256" key="5">
    <source>
        <dbReference type="ARBA" id="ARBA00022692"/>
    </source>
</evidence>
<evidence type="ECO:0000256" key="8">
    <source>
        <dbReference type="SAM" id="Phobius"/>
    </source>
</evidence>
<reference evidence="11" key="2">
    <citation type="submission" date="2014-05" db="EMBL/GenBank/DDBJ databases">
        <title>Draft genome sequence of Virgibacillus massiliensis Vm-5.</title>
        <authorList>
            <person name="Khelaifia S."/>
            <person name="Croce O."/>
            <person name="Lagier J.C."/>
            <person name="Raoult D."/>
        </authorList>
    </citation>
    <scope>NUCLEOTIDE SEQUENCE [LARGE SCALE GENOMIC DNA]</scope>
    <source>
        <strain evidence="11">Vm-5</strain>
    </source>
</reference>
<comment type="subcellular location">
    <subcellularLocation>
        <location evidence="1">Cell membrane</location>
        <topology evidence="1">Multi-pass membrane protein</topology>
    </subcellularLocation>
</comment>
<dbReference type="InterPro" id="IPR001958">
    <property type="entry name" value="Tet-R_TetA/multi-R_MdtG-like"/>
</dbReference>
<evidence type="ECO:0000256" key="2">
    <source>
        <dbReference type="ARBA" id="ARBA00007520"/>
    </source>
</evidence>
<feature type="transmembrane region" description="Helical" evidence="8">
    <location>
        <begin position="109"/>
        <end position="138"/>
    </location>
</feature>
<feature type="transmembrane region" description="Helical" evidence="8">
    <location>
        <begin position="158"/>
        <end position="176"/>
    </location>
</feature>
<dbReference type="Proteomes" id="UP000028875">
    <property type="component" value="Unassembled WGS sequence"/>
</dbReference>
<dbReference type="PROSITE" id="PS00216">
    <property type="entry name" value="SUGAR_TRANSPORT_1"/>
    <property type="match status" value="1"/>
</dbReference>
<comment type="similarity">
    <text evidence="2">Belongs to the major facilitator superfamily. TCR/Tet family.</text>
</comment>
<feature type="transmembrane region" description="Helical" evidence="8">
    <location>
        <begin position="379"/>
        <end position="400"/>
    </location>
</feature>
<evidence type="ECO:0000313" key="10">
    <source>
        <dbReference type="EMBL" id="CDQ41989.1"/>
    </source>
</evidence>
<feature type="transmembrane region" description="Helical" evidence="8">
    <location>
        <begin position="318"/>
        <end position="342"/>
    </location>
</feature>
<keyword evidence="5 8" id="KW-0812">Transmembrane</keyword>
<proteinExistence type="inferred from homology"/>
<dbReference type="PROSITE" id="PS50850">
    <property type="entry name" value="MFS"/>
    <property type="match status" value="1"/>
</dbReference>
<dbReference type="GO" id="GO:0005886">
    <property type="term" value="C:plasma membrane"/>
    <property type="evidence" value="ECO:0007669"/>
    <property type="project" value="UniProtKB-SubCell"/>
</dbReference>
<evidence type="ECO:0000256" key="1">
    <source>
        <dbReference type="ARBA" id="ARBA00004651"/>
    </source>
</evidence>
<sequence>MSIVINEENNQQVSKWCIVSMASIPLVMTLGNSMLIPVLPIFEDKVGITSFQSSMVITSYSIAAIFLIPVAGYLSDRYGRKIVILPSLILAMIGGIIAGMASWRMADPFSWIIVGRILQGIGAAGAAPIILPLVGDLYKDDDEKTSSCLGIVETSNTFGKVLSPILGALFASFLWFLPFFSISFFSLISIVLVFFFIKVPKQKEEPPRFRTFYEKTKTIFKNDGKWLYTVFFIGIHLMLVLFGVLFFLSDIFEKQHSLYDVKKGFVLAIPLFCLCVASYITGRTIKGNLKIMKSVIMLSLIISSVSVIFVGYTSNNLILLLIITSLLGTAIGAILPTLDAMITEGIEKEERGTITSFYSSCRFIGVALGPPVISMTMNHFLNLTYMVMGIIGVFLLLLVWKCIKTDNKEQSVQ</sequence>
<keyword evidence="7 8" id="KW-0472">Membrane</keyword>
<keyword evidence="4" id="KW-1003">Cell membrane</keyword>
<dbReference type="PANTHER" id="PTHR43124:SF3">
    <property type="entry name" value="CHLORAMPHENICOL EFFLUX PUMP RV0191"/>
    <property type="match status" value="1"/>
</dbReference>
<keyword evidence="3" id="KW-0813">Transport</keyword>
<dbReference type="SUPFAM" id="SSF103473">
    <property type="entry name" value="MFS general substrate transporter"/>
    <property type="match status" value="1"/>
</dbReference>
<keyword evidence="11" id="KW-1185">Reference proteome</keyword>
<dbReference type="Gene3D" id="1.20.1250.20">
    <property type="entry name" value="MFS general substrate transporter like domains"/>
    <property type="match status" value="1"/>
</dbReference>